<evidence type="ECO:0000313" key="4">
    <source>
        <dbReference type="Proteomes" id="UP000315377"/>
    </source>
</evidence>
<dbReference type="GO" id="GO:0031179">
    <property type="term" value="P:peptide modification"/>
    <property type="evidence" value="ECO:0007669"/>
    <property type="project" value="InterPro"/>
</dbReference>
<dbReference type="InterPro" id="IPR007822">
    <property type="entry name" value="LANC-like"/>
</dbReference>
<feature type="binding site" evidence="1">
    <location>
        <position position="365"/>
    </location>
    <ligand>
        <name>Zn(2+)</name>
        <dbReference type="ChEBI" id="CHEBI:29105"/>
    </ligand>
</feature>
<accession>A0AAP9DRE1</accession>
<protein>
    <submittedName>
        <fullName evidence="2">Lanthionine synthetase C family protein</fullName>
    </submittedName>
</protein>
<dbReference type="PRINTS" id="PR01950">
    <property type="entry name" value="LANCSUPER"/>
</dbReference>
<keyword evidence="5" id="KW-1185">Reference proteome</keyword>
<keyword evidence="1" id="KW-0862">Zinc</keyword>
<dbReference type="SMART" id="SM01260">
    <property type="entry name" value="LANC_like"/>
    <property type="match status" value="1"/>
</dbReference>
<keyword evidence="1" id="KW-0479">Metal-binding</keyword>
<organism evidence="3 4">
    <name type="scientific">Paenibacillus thiaminolyticus</name>
    <name type="common">Bacillus thiaminolyticus</name>
    <dbReference type="NCBI Taxonomy" id="49283"/>
    <lineage>
        <taxon>Bacteria</taxon>
        <taxon>Bacillati</taxon>
        <taxon>Bacillota</taxon>
        <taxon>Bacilli</taxon>
        <taxon>Bacillales</taxon>
        <taxon>Paenibacillaceae</taxon>
        <taxon>Paenibacillus</taxon>
    </lineage>
</organism>
<dbReference type="InterPro" id="IPR033889">
    <property type="entry name" value="LanC"/>
</dbReference>
<dbReference type="Proteomes" id="UP001209276">
    <property type="component" value="Unassembled WGS sequence"/>
</dbReference>
<sequence>MLYKLASWVPIDSSQRDDVADIVRSIATRYVDPDEVQDQMIHVPKQEVDGITINNWSPLSLGNGFPGICLLLGKLDELFPDEGWDLVGHKYLKKMQSLIQQNGIADFSLFDGLAGILIGIEALSRGRTRYQGLLHSLLTFFEEEVLRGIKFYKEEWLEGNVKISDYDVISGFAGIGRAALNFSHRPKGKKVVQEICELFHILCIDKLYQATEIPRWHIKSEEQFLEKERSKYPNGNFNLSLSHGIAGPLAFLSLAVMNNISSSHSISDIRKMVEWLSSWEFAGNQGRIFPGRVSLEEFLEGSVKTTIEGYRDSWCYGVPGITRSIWLAGRALNNKHWLTSSHQMFLDVEGRMIHNYGLTSDIVCHGTSGLLQCIQRIYSETGDEQMKYIRDTLVEDLISSYDSNSLFGYYDQKVIDGKYVKMDEAGFLNGSAGIAVVLASLLDSKSPSWDAALLLQ</sequence>
<evidence type="ECO:0000256" key="1">
    <source>
        <dbReference type="PIRSR" id="PIRSR607822-1"/>
    </source>
</evidence>
<feature type="binding site" evidence="1">
    <location>
        <position position="315"/>
    </location>
    <ligand>
        <name>Zn(2+)</name>
        <dbReference type="ChEBI" id="CHEBI:29105"/>
    </ligand>
</feature>
<dbReference type="Pfam" id="PF05147">
    <property type="entry name" value="LANC_like"/>
    <property type="match status" value="1"/>
</dbReference>
<name>A0AAP9DRE1_PANTH</name>
<evidence type="ECO:0000313" key="3">
    <source>
        <dbReference type="EMBL" id="QDM42677.1"/>
    </source>
</evidence>
<dbReference type="GO" id="GO:0046872">
    <property type="term" value="F:metal ion binding"/>
    <property type="evidence" value="ECO:0007669"/>
    <property type="project" value="UniProtKB-KW"/>
</dbReference>
<dbReference type="Gene3D" id="1.50.10.20">
    <property type="match status" value="1"/>
</dbReference>
<evidence type="ECO:0000313" key="2">
    <source>
        <dbReference type="EMBL" id="MCY9610677.1"/>
    </source>
</evidence>
<dbReference type="RefSeq" id="WP_087440960.1">
    <property type="nucleotide sequence ID" value="NZ_CABMNB010000012.1"/>
</dbReference>
<dbReference type="EMBL" id="JAMDMM010000062">
    <property type="protein sequence ID" value="MCY9610677.1"/>
    <property type="molecule type" value="Genomic_DNA"/>
</dbReference>
<dbReference type="GeneID" id="76995051"/>
<reference evidence="2 5" key="2">
    <citation type="submission" date="2022-05" db="EMBL/GenBank/DDBJ databases">
        <title>Genome Sequencing of Bee-Associated Microbes.</title>
        <authorList>
            <person name="Dunlap C."/>
        </authorList>
    </citation>
    <scope>NUCLEOTIDE SEQUENCE [LARGE SCALE GENOMIC DNA]</scope>
    <source>
        <strain evidence="2 5">NRRL B-14613</strain>
    </source>
</reference>
<dbReference type="CDD" id="cd04793">
    <property type="entry name" value="LanC"/>
    <property type="match status" value="1"/>
</dbReference>
<reference evidence="3 4" key="1">
    <citation type="submission" date="2019-07" db="EMBL/GenBank/DDBJ databases">
        <title>Paenibacillus thiaminolyticus NRRL B-4156.</title>
        <authorList>
            <person name="Hehnly C."/>
            <person name="Zhang L."/>
        </authorList>
    </citation>
    <scope>NUCLEOTIDE SEQUENCE [LARGE SCALE GENOMIC DNA]</scope>
    <source>
        <strain evidence="3 4">NRRL B-4156</strain>
    </source>
</reference>
<evidence type="ECO:0000313" key="5">
    <source>
        <dbReference type="Proteomes" id="UP001209276"/>
    </source>
</evidence>
<dbReference type="AlphaFoldDB" id="A0AAP9DRE1"/>
<dbReference type="Proteomes" id="UP000315377">
    <property type="component" value="Chromosome"/>
</dbReference>
<gene>
    <name evidence="3" type="ORF">FLT43_03535</name>
    <name evidence="2" type="ORF">M5W83_26360</name>
</gene>
<feature type="binding site" evidence="1">
    <location>
        <position position="364"/>
    </location>
    <ligand>
        <name>Zn(2+)</name>
        <dbReference type="ChEBI" id="CHEBI:29105"/>
    </ligand>
</feature>
<dbReference type="SUPFAM" id="SSF158745">
    <property type="entry name" value="LanC-like"/>
    <property type="match status" value="1"/>
</dbReference>
<proteinExistence type="predicted"/>
<dbReference type="EMBL" id="CP041405">
    <property type="protein sequence ID" value="QDM42677.1"/>
    <property type="molecule type" value="Genomic_DNA"/>
</dbReference>
<dbReference type="PRINTS" id="PR01955">
    <property type="entry name" value="LANCFRANKIA"/>
</dbReference>